<dbReference type="AlphaFoldDB" id="A0A6N7QP88"/>
<dbReference type="Gene3D" id="3.40.980.10">
    <property type="entry name" value="MoaB/Mog-like domain"/>
    <property type="match status" value="1"/>
</dbReference>
<accession>A0A6N7QP88</accession>
<dbReference type="GO" id="GO:0005829">
    <property type="term" value="C:cytosol"/>
    <property type="evidence" value="ECO:0007669"/>
    <property type="project" value="TreeGrafter"/>
</dbReference>
<evidence type="ECO:0000256" key="8">
    <source>
        <dbReference type="ARBA" id="ARBA00022842"/>
    </source>
</evidence>
<dbReference type="PANTHER" id="PTHR10192">
    <property type="entry name" value="MOLYBDOPTERIN BIOSYNTHESIS PROTEIN"/>
    <property type="match status" value="1"/>
</dbReference>
<dbReference type="SUPFAM" id="SSF53448">
    <property type="entry name" value="Nucleotide-diphospho-sugar transferases"/>
    <property type="match status" value="1"/>
</dbReference>
<keyword evidence="9 12" id="KW-0342">GTP-binding</keyword>
<sequence>MAHSVSAMILAGGRATRMGGQDKGLIALAGQPMIQHVINTIAPQVDHLAINANRNQADYAALGYPVIGDNISGYQGPLAGMAAGLAWSPSERLLMLPCDGPLVPNDLVARLLAALGDGDVAVAHDGKRLQPVHVLLHRRCLPSLQRFIAEGGRKIDRWYAELDQRTADLSDQQDLFVNVNTPMERDAMEQRLNPTANNCGHDAPSLPVEEALARMLNAVTPITGRRQLALRSALGQVLAEPITAPAPVPAHDNSAMDGYALRTIDAKQKSLQLVGSAFAGHPFTGTLSAGECVRIMTGGVVPAGADAVVMQERAERDGNTVVINQWPELSENIRRAGEDLQTGDIILPAGRRITAADLGLIASTGQAEVTTWRPLRVAFFSTGDELRSLGEVLEAGQIYDSNRYTIYGMLNNLHIEIIDRGVVKDDEAALTQALDECAADADVVLTSGGVSVGEADYMVKLLRAHGEPHFWSIAMKPGRPLTFGRYREAWYFGLPGNPVSVMATFAQMVAPALRKLAGENPPYQAPRFQLPCLSDLRKKPGRQEFQRGRIITTESGQRAVESVGRQGSGILRSMSDANCFIVLPADAEDMPAGSQVEVEPFTLT</sequence>
<evidence type="ECO:0000256" key="11">
    <source>
        <dbReference type="ARBA" id="ARBA00047317"/>
    </source>
</evidence>
<dbReference type="SMART" id="SM00852">
    <property type="entry name" value="MoCF_biosynth"/>
    <property type="match status" value="1"/>
</dbReference>
<dbReference type="HAMAP" id="MF_00316">
    <property type="entry name" value="MobA"/>
    <property type="match status" value="1"/>
</dbReference>
<keyword evidence="12" id="KW-0547">Nucleotide-binding</keyword>
<feature type="binding site" evidence="12">
    <location>
        <position position="51"/>
    </location>
    <ligand>
        <name>GTP</name>
        <dbReference type="ChEBI" id="CHEBI:37565"/>
    </ligand>
</feature>
<comment type="function">
    <text evidence="12">Transfers a GMP moiety from GTP to Mo-molybdopterin (Mo-MPT) cofactor (Moco or molybdenum cofactor) to form Mo-molybdopterin guanine dinucleotide (Mo-MGD) cofactor.</text>
</comment>
<dbReference type="InterPro" id="IPR005110">
    <property type="entry name" value="MoeA_linker/N"/>
</dbReference>
<evidence type="ECO:0000313" key="14">
    <source>
        <dbReference type="EMBL" id="MRH78355.1"/>
    </source>
</evidence>
<dbReference type="InterPro" id="IPR025877">
    <property type="entry name" value="MobA-like_NTP_Trfase"/>
</dbReference>
<dbReference type="InterPro" id="IPR001453">
    <property type="entry name" value="MoaB/Mog_dom"/>
</dbReference>
<dbReference type="PROSITE" id="PS01079">
    <property type="entry name" value="MOCF_BIOSYNTHESIS_2"/>
    <property type="match status" value="1"/>
</dbReference>
<dbReference type="GO" id="GO:0061603">
    <property type="term" value="F:molybdenum cofactor guanylyltransferase activity"/>
    <property type="evidence" value="ECO:0007669"/>
    <property type="project" value="UniProtKB-EC"/>
</dbReference>
<dbReference type="SUPFAM" id="SSF53218">
    <property type="entry name" value="Molybdenum cofactor biosynthesis proteins"/>
    <property type="match status" value="1"/>
</dbReference>
<keyword evidence="6 12" id="KW-0808">Transferase</keyword>
<dbReference type="GO" id="GO:0005525">
    <property type="term" value="F:GTP binding"/>
    <property type="evidence" value="ECO:0007669"/>
    <property type="project" value="UniProtKB-UniRule"/>
</dbReference>
<dbReference type="GO" id="GO:0061599">
    <property type="term" value="F:molybdopterin molybdotransferase activity"/>
    <property type="evidence" value="ECO:0007669"/>
    <property type="project" value="UniProtKB-EC"/>
</dbReference>
<keyword evidence="8 12" id="KW-0460">Magnesium</keyword>
<feature type="binding site" evidence="12">
    <location>
        <position position="99"/>
    </location>
    <ligand>
        <name>GTP</name>
        <dbReference type="ChEBI" id="CHEBI:37565"/>
    </ligand>
</feature>
<dbReference type="InterPro" id="IPR036688">
    <property type="entry name" value="MoeA_C_domain_IV_sf"/>
</dbReference>
<dbReference type="EMBL" id="WJPP01000003">
    <property type="protein sequence ID" value="MRH78355.1"/>
    <property type="molecule type" value="Genomic_DNA"/>
</dbReference>
<gene>
    <name evidence="12 14" type="primary">mobA</name>
    <name evidence="14" type="ORF">GH984_06510</name>
</gene>
<comment type="subunit">
    <text evidence="12">Monomer.</text>
</comment>
<keyword evidence="5" id="KW-0500">Molybdenum</keyword>
<comment type="similarity">
    <text evidence="12">Belongs to the MobA family.</text>
</comment>
<protein>
    <recommendedName>
        <fullName evidence="12">Molybdenum cofactor guanylyltransferase</fullName>
        <shortName evidence="12">MoCo guanylyltransferase</shortName>
        <ecNumber evidence="12">2.7.7.77</ecNumber>
    </recommendedName>
    <alternativeName>
        <fullName evidence="12">GTP:molybdopterin guanylyltransferase</fullName>
    </alternativeName>
    <alternativeName>
        <fullName evidence="12">Mo-MPT guanylyltransferase</fullName>
    </alternativeName>
    <alternativeName>
        <fullName evidence="12">Molybdopterin guanylyltransferase</fullName>
    </alternativeName>
    <alternativeName>
        <fullName evidence="12">Molybdopterin-guanine dinucleotide synthase</fullName>
        <shortName evidence="12">MGD synthase</shortName>
    </alternativeName>
</protein>
<comment type="catalytic activity">
    <reaction evidence="11">
        <text>adenylyl-molybdopterin + molybdate = Mo-molybdopterin + AMP + H(+)</text>
        <dbReference type="Rhea" id="RHEA:35047"/>
        <dbReference type="ChEBI" id="CHEBI:15378"/>
        <dbReference type="ChEBI" id="CHEBI:36264"/>
        <dbReference type="ChEBI" id="CHEBI:62727"/>
        <dbReference type="ChEBI" id="CHEBI:71302"/>
        <dbReference type="ChEBI" id="CHEBI:456215"/>
        <dbReference type="EC" id="2.10.1.1"/>
    </reaction>
</comment>
<evidence type="ECO:0000256" key="2">
    <source>
        <dbReference type="ARBA" id="ARBA00002901"/>
    </source>
</evidence>
<keyword evidence="10 12" id="KW-0501">Molybdenum cofactor biosynthesis</keyword>
<feature type="binding site" evidence="12">
    <location>
        <position position="69"/>
    </location>
    <ligand>
        <name>GTP</name>
        <dbReference type="ChEBI" id="CHEBI:37565"/>
    </ligand>
</feature>
<dbReference type="CDD" id="cd00887">
    <property type="entry name" value="MoeA"/>
    <property type="match status" value="1"/>
</dbReference>
<dbReference type="InterPro" id="IPR013482">
    <property type="entry name" value="Molybde_CF_guanTrfase"/>
</dbReference>
<feature type="binding site" evidence="12">
    <location>
        <begin position="10"/>
        <end position="12"/>
    </location>
    <ligand>
        <name>GTP</name>
        <dbReference type="ChEBI" id="CHEBI:37565"/>
    </ligand>
</feature>
<comment type="domain">
    <text evidence="12">The N-terminal domain determines nucleotide recognition and specific binding, while the C-terminal domain determines the specific binding to the target protein.</text>
</comment>
<dbReference type="SUPFAM" id="SSF63867">
    <property type="entry name" value="MoeA C-terminal domain-like"/>
    <property type="match status" value="1"/>
</dbReference>
<evidence type="ECO:0000256" key="3">
    <source>
        <dbReference type="ARBA" id="ARBA00005046"/>
    </source>
</evidence>
<dbReference type="RefSeq" id="WP_153719403.1">
    <property type="nucleotide sequence ID" value="NZ_WJPP01000003.1"/>
</dbReference>
<evidence type="ECO:0000256" key="9">
    <source>
        <dbReference type="ARBA" id="ARBA00023134"/>
    </source>
</evidence>
<feature type="binding site" evidence="12">
    <location>
        <position position="99"/>
    </location>
    <ligand>
        <name>Mg(2+)</name>
        <dbReference type="ChEBI" id="CHEBI:18420"/>
    </ligand>
</feature>
<keyword evidence="7 12" id="KW-0479">Metal-binding</keyword>
<comment type="subcellular location">
    <subcellularLocation>
        <location evidence="12">Cytoplasm</location>
    </subcellularLocation>
</comment>
<dbReference type="InterPro" id="IPR038987">
    <property type="entry name" value="MoeA-like"/>
</dbReference>
<reference evidence="14 15" key="1">
    <citation type="submission" date="2019-11" db="EMBL/GenBank/DDBJ databases">
        <authorList>
            <person name="Zhang X.Y."/>
        </authorList>
    </citation>
    <scope>NUCLEOTIDE SEQUENCE [LARGE SCALE GENOMIC DNA]</scope>
    <source>
        <strain evidence="14 15">C176</strain>
    </source>
</reference>
<evidence type="ECO:0000256" key="5">
    <source>
        <dbReference type="ARBA" id="ARBA00022505"/>
    </source>
</evidence>
<comment type="function">
    <text evidence="2">Catalyzes the insertion of molybdate into adenylated molybdopterin with the concomitant release of AMP.</text>
</comment>
<dbReference type="EC" id="2.7.7.77" evidence="12"/>
<dbReference type="Pfam" id="PF03454">
    <property type="entry name" value="MoeA_C"/>
    <property type="match status" value="1"/>
</dbReference>
<dbReference type="NCBIfam" id="NF045515">
    <property type="entry name" value="Glp_gephyrin"/>
    <property type="match status" value="1"/>
</dbReference>
<dbReference type="Pfam" id="PF12804">
    <property type="entry name" value="NTP_transf_3"/>
    <property type="match status" value="1"/>
</dbReference>
<name>A0A6N7QP88_9GAMM</name>
<dbReference type="InterPro" id="IPR008284">
    <property type="entry name" value="MoCF_biosynth_CS"/>
</dbReference>
<comment type="pathway">
    <text evidence="3">Cofactor biosynthesis; molybdopterin biosynthesis.</text>
</comment>
<comment type="caution">
    <text evidence="14">The sequence shown here is derived from an EMBL/GenBank/DDBJ whole genome shotgun (WGS) entry which is preliminary data.</text>
</comment>
<keyword evidence="12" id="KW-0963">Cytoplasm</keyword>
<keyword evidence="14" id="KW-0548">Nucleotidyltransferase</keyword>
<evidence type="ECO:0000259" key="13">
    <source>
        <dbReference type="SMART" id="SM00852"/>
    </source>
</evidence>
<keyword evidence="15" id="KW-1185">Reference proteome</keyword>
<evidence type="ECO:0000256" key="7">
    <source>
        <dbReference type="ARBA" id="ARBA00022723"/>
    </source>
</evidence>
<evidence type="ECO:0000256" key="4">
    <source>
        <dbReference type="ARBA" id="ARBA00010763"/>
    </source>
</evidence>
<dbReference type="NCBIfam" id="TIGR00177">
    <property type="entry name" value="molyb_syn"/>
    <property type="match status" value="1"/>
</dbReference>
<dbReference type="Gene3D" id="3.90.550.10">
    <property type="entry name" value="Spore Coat Polysaccharide Biosynthesis Protein SpsA, Chain A"/>
    <property type="match status" value="1"/>
</dbReference>
<dbReference type="Gene3D" id="3.90.105.10">
    <property type="entry name" value="Molybdopterin biosynthesis moea protein, domain 2"/>
    <property type="match status" value="1"/>
</dbReference>
<dbReference type="InterPro" id="IPR036135">
    <property type="entry name" value="MoeA_linker/N_sf"/>
</dbReference>
<dbReference type="InterPro" id="IPR036425">
    <property type="entry name" value="MoaB/Mog-like_dom_sf"/>
</dbReference>
<dbReference type="InterPro" id="IPR029044">
    <property type="entry name" value="Nucleotide-diphossugar_trans"/>
</dbReference>
<dbReference type="UniPathway" id="UPA00344"/>
<dbReference type="FunFam" id="3.40.980.10:FF:000004">
    <property type="entry name" value="Molybdopterin molybdenumtransferase"/>
    <property type="match status" value="1"/>
</dbReference>
<dbReference type="CDD" id="cd02503">
    <property type="entry name" value="MobA"/>
    <property type="match status" value="1"/>
</dbReference>
<feature type="binding site" evidence="12">
    <location>
        <position position="23"/>
    </location>
    <ligand>
        <name>GTP</name>
        <dbReference type="ChEBI" id="CHEBI:37565"/>
    </ligand>
</feature>
<dbReference type="InterPro" id="IPR005111">
    <property type="entry name" value="MoeA_C_domain_IV"/>
</dbReference>
<evidence type="ECO:0000256" key="6">
    <source>
        <dbReference type="ARBA" id="ARBA00022679"/>
    </source>
</evidence>
<evidence type="ECO:0000256" key="12">
    <source>
        <dbReference type="HAMAP-Rule" id="MF_00316"/>
    </source>
</evidence>
<dbReference type="SUPFAM" id="SSF63882">
    <property type="entry name" value="MoeA N-terminal region -like"/>
    <property type="match status" value="1"/>
</dbReference>
<comment type="cofactor">
    <cofactor evidence="1 12">
        <name>Mg(2+)</name>
        <dbReference type="ChEBI" id="CHEBI:18420"/>
    </cofactor>
</comment>
<dbReference type="GO" id="GO:0006777">
    <property type="term" value="P:Mo-molybdopterin cofactor biosynthetic process"/>
    <property type="evidence" value="ECO:0007669"/>
    <property type="project" value="UniProtKB-KW"/>
</dbReference>
<dbReference type="PANTHER" id="PTHR10192:SF5">
    <property type="entry name" value="GEPHYRIN"/>
    <property type="match status" value="1"/>
</dbReference>
<dbReference type="Pfam" id="PF00994">
    <property type="entry name" value="MoCF_biosynth"/>
    <property type="match status" value="1"/>
</dbReference>
<organism evidence="14 15">
    <name type="scientific">Spiribacter salilacus</name>
    <dbReference type="NCBI Taxonomy" id="2664894"/>
    <lineage>
        <taxon>Bacteria</taxon>
        <taxon>Pseudomonadati</taxon>
        <taxon>Pseudomonadota</taxon>
        <taxon>Gammaproteobacteria</taxon>
        <taxon>Chromatiales</taxon>
        <taxon>Ectothiorhodospiraceae</taxon>
        <taxon>Spiribacter</taxon>
    </lineage>
</organism>
<comment type="catalytic activity">
    <reaction evidence="12">
        <text>Mo-molybdopterin + GTP + H(+) = Mo-molybdopterin guanine dinucleotide + diphosphate</text>
        <dbReference type="Rhea" id="RHEA:34243"/>
        <dbReference type="ChEBI" id="CHEBI:15378"/>
        <dbReference type="ChEBI" id="CHEBI:33019"/>
        <dbReference type="ChEBI" id="CHEBI:37565"/>
        <dbReference type="ChEBI" id="CHEBI:71302"/>
        <dbReference type="ChEBI" id="CHEBI:71310"/>
        <dbReference type="EC" id="2.7.7.77"/>
    </reaction>
</comment>
<dbReference type="NCBIfam" id="TIGR02665">
    <property type="entry name" value="molyb_mobA"/>
    <property type="match status" value="1"/>
</dbReference>
<feature type="domain" description="MoaB/Mog" evidence="13">
    <location>
        <begin position="378"/>
        <end position="515"/>
    </location>
</feature>
<proteinExistence type="inferred from homology"/>
<comment type="similarity">
    <text evidence="4">Belongs to the MoeA family.</text>
</comment>
<dbReference type="Proteomes" id="UP000433788">
    <property type="component" value="Unassembled WGS sequence"/>
</dbReference>
<evidence type="ECO:0000256" key="1">
    <source>
        <dbReference type="ARBA" id="ARBA00001946"/>
    </source>
</evidence>
<dbReference type="Gene3D" id="2.170.190.11">
    <property type="entry name" value="Molybdopterin biosynthesis moea protein, domain 3"/>
    <property type="match status" value="1"/>
</dbReference>
<dbReference type="Gene3D" id="2.40.340.10">
    <property type="entry name" value="MoeA, C-terminal, domain IV"/>
    <property type="match status" value="1"/>
</dbReference>
<dbReference type="Pfam" id="PF03453">
    <property type="entry name" value="MoeA_N"/>
    <property type="match status" value="1"/>
</dbReference>
<evidence type="ECO:0000256" key="10">
    <source>
        <dbReference type="ARBA" id="ARBA00023150"/>
    </source>
</evidence>
<dbReference type="GO" id="GO:0046872">
    <property type="term" value="F:metal ion binding"/>
    <property type="evidence" value="ECO:0007669"/>
    <property type="project" value="UniProtKB-KW"/>
</dbReference>
<evidence type="ECO:0000313" key="15">
    <source>
        <dbReference type="Proteomes" id="UP000433788"/>
    </source>
</evidence>